<dbReference type="BioCyc" id="IAGG583356:GHAH-509-MONOMER"/>
<feature type="transmembrane region" description="Helical" evidence="5">
    <location>
        <begin position="7"/>
        <end position="23"/>
    </location>
</feature>
<dbReference type="PANTHER" id="PTHR10806">
    <property type="entry name" value="SIGNAL PEPTIDASE COMPLEX CATALYTIC SUBUNIT SEC11"/>
    <property type="match status" value="1"/>
</dbReference>
<dbReference type="InterPro" id="IPR001733">
    <property type="entry name" value="Peptidase_S26B"/>
</dbReference>
<dbReference type="InterPro" id="IPR019533">
    <property type="entry name" value="Peptidase_S26"/>
</dbReference>
<comment type="subcellular location">
    <subcellularLocation>
        <location evidence="1">Membrane</location>
    </subcellularLocation>
</comment>
<dbReference type="GO" id="GO:0006465">
    <property type="term" value="P:signal peptide processing"/>
    <property type="evidence" value="ECO:0007669"/>
    <property type="project" value="InterPro"/>
</dbReference>
<feature type="transmembrane region" description="Helical" evidence="5">
    <location>
        <begin position="210"/>
        <end position="231"/>
    </location>
</feature>
<dbReference type="PANTHER" id="PTHR10806:SF6">
    <property type="entry name" value="SIGNAL PEPTIDASE COMPLEX CATALYTIC SUBUNIT SEC11"/>
    <property type="match status" value="1"/>
</dbReference>
<dbReference type="HOGENOM" id="CLU_695610_0_0_2"/>
<name>E0SRZ3_IGNAA</name>
<dbReference type="GO" id="GO:0004252">
    <property type="term" value="F:serine-type endopeptidase activity"/>
    <property type="evidence" value="ECO:0007669"/>
    <property type="project" value="InterPro"/>
</dbReference>
<evidence type="ECO:0000313" key="7">
    <source>
        <dbReference type="EMBL" id="ADM27343.1"/>
    </source>
</evidence>
<evidence type="ECO:0000256" key="4">
    <source>
        <dbReference type="ARBA" id="ARBA00023136"/>
    </source>
</evidence>
<feature type="transmembrane region" description="Helical" evidence="5">
    <location>
        <begin position="374"/>
        <end position="393"/>
    </location>
</feature>
<dbReference type="GO" id="GO:0016020">
    <property type="term" value="C:membrane"/>
    <property type="evidence" value="ECO:0007669"/>
    <property type="project" value="UniProtKB-SubCell"/>
</dbReference>
<reference evidence="7 8" key="1">
    <citation type="journal article" date="2010" name="Stand. Genomic Sci.">
        <title>Complete genome sequence of Ignisphaera aggregans type strain (AQ1.S1).</title>
        <authorList>
            <person name="Goker M."/>
            <person name="Held B."/>
            <person name="Lapidus A."/>
            <person name="Nolan M."/>
            <person name="Spring S."/>
            <person name="Yasawong M."/>
            <person name="Lucas S."/>
            <person name="Glavina Del Rio T."/>
            <person name="Tice H."/>
            <person name="Cheng J.F."/>
            <person name="Goodwin L."/>
            <person name="Tapia R."/>
            <person name="Pitluck S."/>
            <person name="Liolios K."/>
            <person name="Ivanova N."/>
            <person name="Mavromatis K."/>
            <person name="Mikhailova N."/>
            <person name="Pati A."/>
            <person name="Chen A."/>
            <person name="Palaniappan K."/>
            <person name="Brambilla E."/>
            <person name="Land M."/>
            <person name="Hauser L."/>
            <person name="Chang Y.J."/>
            <person name="Jeffries C.D."/>
            <person name="Brettin T."/>
            <person name="Detter J.C."/>
            <person name="Han C."/>
            <person name="Rohde M."/>
            <person name="Sikorski J."/>
            <person name="Woyke T."/>
            <person name="Bristow J."/>
            <person name="Eisen J.A."/>
            <person name="Markowitz V."/>
            <person name="Hugenholtz P."/>
            <person name="Kyrpides N.C."/>
            <person name="Klenk H.P."/>
        </authorList>
    </citation>
    <scope>NUCLEOTIDE SEQUENCE [LARGE SCALE GENOMIC DNA]</scope>
    <source>
        <strain evidence="8">DSM 17230 / JCM 13409 / AQ1.S1</strain>
    </source>
</reference>
<protein>
    <submittedName>
        <fullName evidence="7">Peptidase S26B, signal peptidase</fullName>
    </submittedName>
</protein>
<dbReference type="KEGG" id="iag:Igag_0505"/>
<sequence length="396" mass="45416">MYRYSRVLLSIALILVIYLYPLFIVPRGLIAYVLPFSLSLIVFGLLYSNRFKIYEPKVFGLIVFFFLIRIANDIVLGIVRGFGRNPLAIEFSGILFGLLRVIPIALAIECFRAVVLDRFGRSFYWILSISLFLSLLENPYTKYLSLLSSGYREIVNFIFIDLLPIYTKHIFLSILYISSGIVSTITFSSIDKIYLYSVPILPNIPLSISSAINILLIAIYLILIYIAIYEYDVYEYYLRKFLRRRHIIARVLMVSIAIIIYLRIANIGLYIVSSGSMSPTMNIGDIAITLPIKDIERNNIIAFLSPNGEIVMHRVIDIIPLGNGSIRYITKGDANRDIDPFIVTENNVIGKTIFVIPYIGIPILYMDIVFVDKINFLSTLFFFLTIYMGRRIFKVL</sequence>
<dbReference type="SUPFAM" id="SSF51306">
    <property type="entry name" value="LexA/Signal peptidase"/>
    <property type="match status" value="1"/>
</dbReference>
<evidence type="ECO:0000256" key="1">
    <source>
        <dbReference type="ARBA" id="ARBA00004370"/>
    </source>
</evidence>
<feature type="transmembrane region" description="Helical" evidence="5">
    <location>
        <begin position="59"/>
        <end position="79"/>
    </location>
</feature>
<evidence type="ECO:0000256" key="5">
    <source>
        <dbReference type="SAM" id="Phobius"/>
    </source>
</evidence>
<feature type="transmembrane region" description="Helical" evidence="5">
    <location>
        <begin position="29"/>
        <end position="47"/>
    </location>
</feature>
<dbReference type="AlphaFoldDB" id="E0SRZ3"/>
<accession>E0SRZ3</accession>
<keyword evidence="4 5" id="KW-0472">Membrane</keyword>
<feature type="transmembrane region" description="Helical" evidence="5">
    <location>
        <begin position="91"/>
        <end position="111"/>
    </location>
</feature>
<evidence type="ECO:0000259" key="6">
    <source>
        <dbReference type="Pfam" id="PF10502"/>
    </source>
</evidence>
<dbReference type="EMBL" id="CP002098">
    <property type="protein sequence ID" value="ADM27343.1"/>
    <property type="molecule type" value="Genomic_DNA"/>
</dbReference>
<keyword evidence="8" id="KW-1185">Reference proteome</keyword>
<evidence type="ECO:0000313" key="8">
    <source>
        <dbReference type="Proteomes" id="UP000001304"/>
    </source>
</evidence>
<dbReference type="Proteomes" id="UP000001304">
    <property type="component" value="Chromosome"/>
</dbReference>
<dbReference type="InterPro" id="IPR036286">
    <property type="entry name" value="LexA/Signal_pep-like_sf"/>
</dbReference>
<feature type="transmembrane region" description="Helical" evidence="5">
    <location>
        <begin position="251"/>
        <end position="272"/>
    </location>
</feature>
<dbReference type="CDD" id="cd06530">
    <property type="entry name" value="S26_SPase_I"/>
    <property type="match status" value="1"/>
</dbReference>
<feature type="transmembrane region" description="Helical" evidence="5">
    <location>
        <begin position="170"/>
        <end position="190"/>
    </location>
</feature>
<evidence type="ECO:0000256" key="3">
    <source>
        <dbReference type="ARBA" id="ARBA00022989"/>
    </source>
</evidence>
<evidence type="ECO:0000256" key="2">
    <source>
        <dbReference type="ARBA" id="ARBA00022692"/>
    </source>
</evidence>
<feature type="domain" description="Peptidase S26" evidence="6">
    <location>
        <begin position="249"/>
        <end position="316"/>
    </location>
</feature>
<keyword evidence="3 5" id="KW-1133">Transmembrane helix</keyword>
<proteinExistence type="predicted"/>
<keyword evidence="2 5" id="KW-0812">Transmembrane</keyword>
<organism evidence="7 8">
    <name type="scientific">Ignisphaera aggregans (strain DSM 17230 / JCM 13409 / AQ1.S1)</name>
    <dbReference type="NCBI Taxonomy" id="583356"/>
    <lineage>
        <taxon>Archaea</taxon>
        <taxon>Thermoproteota</taxon>
        <taxon>Thermoprotei</taxon>
        <taxon>Desulfurococcales</taxon>
        <taxon>Desulfurococcaceae</taxon>
        <taxon>Ignisphaera</taxon>
    </lineage>
</organism>
<dbReference type="STRING" id="583356.Igag_0505"/>
<dbReference type="Pfam" id="PF10502">
    <property type="entry name" value="Peptidase_S26"/>
    <property type="match status" value="1"/>
</dbReference>
<gene>
    <name evidence="7" type="ordered locus">Igag_0505</name>
</gene>
<dbReference type="NCBIfam" id="TIGR02228">
    <property type="entry name" value="sigpep_I_arch"/>
    <property type="match status" value="1"/>
</dbReference>